<keyword evidence="3" id="KW-1185">Reference proteome</keyword>
<sequence length="710" mass="80575">MLAELGRRRSSWLRSLATARRLSRPVQTRATAACAGAEDDANDEEEQQRRVDVKMKPQVIGGRSLCPDVSQKLTPHLQRQLDAVNSRAPDGERRRGREHVHERLSGEALVELQADAEAGEFLSLIGTSGCPAPQDVDRARASLQKLARELADPRFAVARETGFQRARRQLKAATGKLDRMLYAMRQRRDFAQVEAVAFVYEQEFPQFAGQRKHWSVICEHYALALNYDQRFQDVVDKFSSLYRTQNDRQCSAKDVQLLTPRLAQSILVALGHLREAALVLQLLDTMERHGIHVTKVSYFHVLNALLHDERFTDFEKVMQICEDIVTKLPGEIVPLSLLPMIMMTAAACGASKRAMKFYSHPPDMSMSIFTEFRFRICLQQLHHLGEDAMLMEMYRNVMASSQASRDLKERVSKYLLRKRVALATADTRNECLAIACEILDIMNAHKIPASHHAVYPLLRALLIDPVPLDVDGGNDDDQLREHVQFQVECANDLQHFFSRYSHSLEWNAFVLCEAVVAGVRADRADVVDDLFVYALDSGMPIKYAALEQVVVYYYRLGLIGDLERVSDMVRALRLNKHIPLGIAVTEVGMAANLRLHRYEEVVMLFEDFSALDGEHRRVLTRRFMLTTVLEAYKHLGRGEEAMAIQALIHQVHSSTLFDASGDMEGSSEAAEEETRRAEASADENQRISDSSCDVPDDDEERLSWHRRFKS</sequence>
<dbReference type="Proteomes" id="UP001162031">
    <property type="component" value="Unassembled WGS sequence"/>
</dbReference>
<evidence type="ECO:0000256" key="1">
    <source>
        <dbReference type="SAM" id="MobiDB-lite"/>
    </source>
</evidence>
<evidence type="ECO:0000313" key="2">
    <source>
        <dbReference type="EMBL" id="CAI5727392.1"/>
    </source>
</evidence>
<feature type="compositionally biased region" description="Basic and acidic residues" evidence="1">
    <location>
        <begin position="672"/>
        <end position="686"/>
    </location>
</feature>
<feature type="compositionally biased region" description="Low complexity" evidence="1">
    <location>
        <begin position="659"/>
        <end position="668"/>
    </location>
</feature>
<evidence type="ECO:0008006" key="4">
    <source>
        <dbReference type="Google" id="ProtNLM"/>
    </source>
</evidence>
<protein>
    <recommendedName>
        <fullName evidence="4">Pentacotripeptide-repeat region of PRORP domain-containing protein</fullName>
    </recommendedName>
</protein>
<reference evidence="2" key="1">
    <citation type="submission" date="2022-12" db="EMBL/GenBank/DDBJ databases">
        <authorList>
            <person name="Webb A."/>
        </authorList>
    </citation>
    <scope>NUCLEOTIDE SEQUENCE</scope>
    <source>
        <strain evidence="2">Hp1</strain>
    </source>
</reference>
<organism evidence="2 3">
    <name type="scientific">Hyaloperonospora brassicae</name>
    <name type="common">Brassica downy mildew</name>
    <name type="synonym">Peronospora brassicae</name>
    <dbReference type="NCBI Taxonomy" id="162125"/>
    <lineage>
        <taxon>Eukaryota</taxon>
        <taxon>Sar</taxon>
        <taxon>Stramenopiles</taxon>
        <taxon>Oomycota</taxon>
        <taxon>Peronosporomycetes</taxon>
        <taxon>Peronosporales</taxon>
        <taxon>Peronosporaceae</taxon>
        <taxon>Hyaloperonospora</taxon>
    </lineage>
</organism>
<dbReference type="AlphaFoldDB" id="A0AAV0TUK8"/>
<proteinExistence type="predicted"/>
<evidence type="ECO:0000313" key="3">
    <source>
        <dbReference type="Proteomes" id="UP001162031"/>
    </source>
</evidence>
<feature type="region of interest" description="Disordered" evidence="1">
    <location>
        <begin position="659"/>
        <end position="710"/>
    </location>
</feature>
<dbReference type="EMBL" id="CANTFL010000748">
    <property type="protein sequence ID" value="CAI5727392.1"/>
    <property type="molecule type" value="Genomic_DNA"/>
</dbReference>
<gene>
    <name evidence="2" type="ORF">HBR001_LOCUS4076</name>
</gene>
<comment type="caution">
    <text evidence="2">The sequence shown here is derived from an EMBL/GenBank/DDBJ whole genome shotgun (WGS) entry which is preliminary data.</text>
</comment>
<name>A0AAV0TUK8_HYABA</name>
<accession>A0AAV0TUK8</accession>